<feature type="domain" description="Metallo-beta-lactamase" evidence="1">
    <location>
        <begin position="37"/>
        <end position="208"/>
    </location>
</feature>
<evidence type="ECO:0000259" key="1">
    <source>
        <dbReference type="SMART" id="SM00849"/>
    </source>
</evidence>
<reference evidence="2" key="1">
    <citation type="journal article" date="2014" name="Int. J. Syst. Evol. Microbiol.">
        <title>Complete genome sequence of Corynebacterium casei LMG S-19264T (=DSM 44701T), isolated from a smear-ripened cheese.</title>
        <authorList>
            <consortium name="US DOE Joint Genome Institute (JGI-PGF)"/>
            <person name="Walter F."/>
            <person name="Albersmeier A."/>
            <person name="Kalinowski J."/>
            <person name="Ruckert C."/>
        </authorList>
    </citation>
    <scope>NUCLEOTIDE SEQUENCE</scope>
    <source>
        <strain evidence="2">CCM 7684</strain>
    </source>
</reference>
<dbReference type="EMBL" id="BMCP01000003">
    <property type="protein sequence ID" value="GGE49267.1"/>
    <property type="molecule type" value="Genomic_DNA"/>
</dbReference>
<evidence type="ECO:0000313" key="3">
    <source>
        <dbReference type="Proteomes" id="UP000602745"/>
    </source>
</evidence>
<dbReference type="InterPro" id="IPR001279">
    <property type="entry name" value="Metallo-B-lactamas"/>
</dbReference>
<gene>
    <name evidence="2" type="ORF">GCM10007276_27990</name>
</gene>
<comment type="caution">
    <text evidence="2">The sequence shown here is derived from an EMBL/GenBank/DDBJ whole genome shotgun (WGS) entry which is preliminary data.</text>
</comment>
<protein>
    <recommendedName>
        <fullName evidence="1">Metallo-beta-lactamase domain-containing protein</fullName>
    </recommendedName>
</protein>
<evidence type="ECO:0000313" key="2">
    <source>
        <dbReference type="EMBL" id="GGE49267.1"/>
    </source>
</evidence>
<accession>A0A8J2YL33</accession>
<dbReference type="AlphaFoldDB" id="A0A8J2YL33"/>
<dbReference type="PANTHER" id="PTHR43717:SF1">
    <property type="entry name" value="ANAEROBIC NITRIC OXIDE REDUCTASE FLAVORUBREDOXIN"/>
    <property type="match status" value="1"/>
</dbReference>
<name>A0A8J2YL33_9RHOB</name>
<keyword evidence="3" id="KW-1185">Reference proteome</keyword>
<proteinExistence type="predicted"/>
<organism evidence="2 3">
    <name type="scientific">Agaricicola taiwanensis</name>
    <dbReference type="NCBI Taxonomy" id="591372"/>
    <lineage>
        <taxon>Bacteria</taxon>
        <taxon>Pseudomonadati</taxon>
        <taxon>Pseudomonadota</taxon>
        <taxon>Alphaproteobacteria</taxon>
        <taxon>Rhodobacterales</taxon>
        <taxon>Paracoccaceae</taxon>
        <taxon>Agaricicola</taxon>
    </lineage>
</organism>
<dbReference type="SUPFAM" id="SSF56281">
    <property type="entry name" value="Metallo-hydrolase/oxidoreductase"/>
    <property type="match status" value="1"/>
</dbReference>
<dbReference type="SMART" id="SM00849">
    <property type="entry name" value="Lactamase_B"/>
    <property type="match status" value="1"/>
</dbReference>
<dbReference type="Gene3D" id="3.60.15.10">
    <property type="entry name" value="Ribonuclease Z/Hydroxyacylglutathione hydrolase-like"/>
    <property type="match status" value="1"/>
</dbReference>
<sequence length="273" mass="30292">MIPMCQKHSLPRELAEGVFWLGDCLEQRANGKIYHTYNAAYLLVGTEASMLIETGHPKDFPTLDRQMTELLKDRPPLKYLFVTHQETPHSGGLGRVLSRYPKAVLCGDLSDYHLAFPGLAGRMLDLRAGDAVDLGGRSFVAVEPVIRDLRTTWWGFDTKERVLFPGDGFAYSHYHEDGHCGLFAEEATSLNLPEVSAVFADRALFWTKFTDMGLYVDRLQWLVDELDVKCIAPAHGLPIQDPTQTVPKVKEGLLYGSSVPESGTETGLAPVAV</sequence>
<dbReference type="InterPro" id="IPR036866">
    <property type="entry name" value="RibonucZ/Hydroxyglut_hydro"/>
</dbReference>
<dbReference type="PANTHER" id="PTHR43717">
    <property type="entry name" value="ANAEROBIC NITRIC OXIDE REDUCTASE FLAVORUBREDOXIN"/>
    <property type="match status" value="1"/>
</dbReference>
<dbReference type="Pfam" id="PF00753">
    <property type="entry name" value="Lactamase_B"/>
    <property type="match status" value="1"/>
</dbReference>
<dbReference type="Proteomes" id="UP000602745">
    <property type="component" value="Unassembled WGS sequence"/>
</dbReference>
<reference evidence="2" key="2">
    <citation type="submission" date="2020-09" db="EMBL/GenBank/DDBJ databases">
        <authorList>
            <person name="Sun Q."/>
            <person name="Sedlacek I."/>
        </authorList>
    </citation>
    <scope>NUCLEOTIDE SEQUENCE</scope>
    <source>
        <strain evidence="2">CCM 7684</strain>
    </source>
</reference>